<accession>A0ABS3QFD0</accession>
<keyword evidence="2" id="KW-1185">Reference proteome</keyword>
<dbReference type="RefSeq" id="WP_208175594.1">
    <property type="nucleotide sequence ID" value="NZ_JAGETZ010000005.1"/>
</dbReference>
<evidence type="ECO:0000313" key="2">
    <source>
        <dbReference type="Proteomes" id="UP000664369"/>
    </source>
</evidence>
<reference evidence="1 2" key="1">
    <citation type="submission" date="2021-03" db="EMBL/GenBank/DDBJ databases">
        <authorList>
            <person name="Kim M.K."/>
        </authorList>
    </citation>
    <scope>NUCLEOTIDE SEQUENCE [LARGE SCALE GENOMIC DNA]</scope>
    <source>
        <strain evidence="1 2">BT442</strain>
    </source>
</reference>
<evidence type="ECO:0000313" key="1">
    <source>
        <dbReference type="EMBL" id="MBO2009959.1"/>
    </source>
</evidence>
<dbReference type="Proteomes" id="UP000664369">
    <property type="component" value="Unassembled WGS sequence"/>
</dbReference>
<comment type="caution">
    <text evidence="1">The sequence shown here is derived from an EMBL/GenBank/DDBJ whole genome shotgun (WGS) entry which is preliminary data.</text>
</comment>
<name>A0ABS3QFD0_9BACT</name>
<dbReference type="EMBL" id="JAGETZ010000005">
    <property type="protein sequence ID" value="MBO2009959.1"/>
    <property type="molecule type" value="Genomic_DNA"/>
</dbReference>
<protein>
    <submittedName>
        <fullName evidence="1">Uncharacterized protein</fullName>
    </submittedName>
</protein>
<sequence length="77" mass="8508">MADATARTFTLAYDVIVHQVVTHAALVSVRRDWERGRVGAETLTEGVVIRLDVRKNVIQPYSSAKRAAVGGRASQEW</sequence>
<proteinExistence type="predicted"/>
<organism evidence="1 2">
    <name type="scientific">Hymenobacter negativus</name>
    <dbReference type="NCBI Taxonomy" id="2795026"/>
    <lineage>
        <taxon>Bacteria</taxon>
        <taxon>Pseudomonadati</taxon>
        <taxon>Bacteroidota</taxon>
        <taxon>Cytophagia</taxon>
        <taxon>Cytophagales</taxon>
        <taxon>Hymenobacteraceae</taxon>
        <taxon>Hymenobacter</taxon>
    </lineage>
</organism>
<gene>
    <name evidence="1" type="ORF">J4E00_12925</name>
</gene>